<evidence type="ECO:0000313" key="1">
    <source>
        <dbReference type="EMBL" id="SUQ14863.1"/>
    </source>
</evidence>
<name>A0A315ZWB0_9FIRM</name>
<organism evidence="1 2">
    <name type="scientific">Faecalicatena contorta</name>
    <dbReference type="NCBI Taxonomy" id="39482"/>
    <lineage>
        <taxon>Bacteria</taxon>
        <taxon>Bacillati</taxon>
        <taxon>Bacillota</taxon>
        <taxon>Clostridia</taxon>
        <taxon>Lachnospirales</taxon>
        <taxon>Lachnospiraceae</taxon>
        <taxon>Faecalicatena</taxon>
    </lineage>
</organism>
<dbReference type="RefSeq" id="WP_109712130.1">
    <property type="nucleotide sequence ID" value="NZ_QGDS01000008.1"/>
</dbReference>
<reference evidence="2" key="1">
    <citation type="submission" date="2017-07" db="EMBL/GenBank/DDBJ databases">
        <authorList>
            <person name="Varghese N."/>
            <person name="Submissions S."/>
        </authorList>
    </citation>
    <scope>NUCLEOTIDE SEQUENCE [LARGE SCALE GENOMIC DNA]</scope>
    <source>
        <strain evidence="2">NLAE-zl-C134</strain>
    </source>
</reference>
<dbReference type="Proteomes" id="UP000254051">
    <property type="component" value="Unassembled WGS sequence"/>
</dbReference>
<protein>
    <submittedName>
        <fullName evidence="1">Uncharacterized protein</fullName>
    </submittedName>
</protein>
<keyword evidence="2" id="KW-1185">Reference proteome</keyword>
<dbReference type="AlphaFoldDB" id="A0A315ZWB0"/>
<sequence length="234" mass="27131">MANRRMFSLDVVDTDNFLEMPASTQSLYFHLGMRADDDGFVAAPKKITKLVNCGEDDLKLLLAKGYILALENGVIVVRHWKQNNYIQRDRYKPTIYQKEFEKLAVEDGIYGMDTGCIQDVSKLEAQVSIGKYSIDNNICSPEADERESDFEKIYAIYPKKRGKTKAFSNYCSWLKGRMVNGKRRKLTNREMYLAVHNYIRQQEAAGTELEYYKNFDTLTGNQLLDYVVKEEQHE</sequence>
<dbReference type="OrthoDB" id="9788567at2"/>
<dbReference type="EMBL" id="UHJJ01000008">
    <property type="protein sequence ID" value="SUQ14863.1"/>
    <property type="molecule type" value="Genomic_DNA"/>
</dbReference>
<accession>A0A315ZWB0</accession>
<gene>
    <name evidence="1" type="ORF">SAMN05216529_10888</name>
</gene>
<proteinExistence type="predicted"/>
<evidence type="ECO:0000313" key="2">
    <source>
        <dbReference type="Proteomes" id="UP000254051"/>
    </source>
</evidence>